<dbReference type="Gene3D" id="3.40.800.10">
    <property type="entry name" value="Ureohydrolase domain"/>
    <property type="match status" value="1"/>
</dbReference>
<dbReference type="PANTHER" id="PTHR11358">
    <property type="entry name" value="ARGINASE/AGMATINASE"/>
    <property type="match status" value="1"/>
</dbReference>
<reference evidence="5" key="1">
    <citation type="journal article" date="2019" name="Int. J. Syst. Evol. Microbiol.">
        <title>The Global Catalogue of Microorganisms (GCM) 10K type strain sequencing project: providing services to taxonomists for standard genome sequencing and annotation.</title>
        <authorList>
            <consortium name="The Broad Institute Genomics Platform"/>
            <consortium name="The Broad Institute Genome Sequencing Center for Infectious Disease"/>
            <person name="Wu L."/>
            <person name="Ma J."/>
        </authorList>
    </citation>
    <scope>NUCLEOTIDE SEQUENCE [LARGE SCALE GENOMIC DNA]</scope>
    <source>
        <strain evidence="5">KCTC 33575</strain>
    </source>
</reference>
<dbReference type="InterPro" id="IPR023696">
    <property type="entry name" value="Ureohydrolase_dom_sf"/>
</dbReference>
<dbReference type="SUPFAM" id="SSF52768">
    <property type="entry name" value="Arginase/deacetylase"/>
    <property type="match status" value="1"/>
</dbReference>
<protein>
    <submittedName>
        <fullName evidence="4">Agmatinase</fullName>
        <ecNumber evidence="4">3.5.3.11</ecNumber>
    </submittedName>
</protein>
<dbReference type="CDD" id="cd11589">
    <property type="entry name" value="Agmatinase_like_1"/>
    <property type="match status" value="1"/>
</dbReference>
<organism evidence="4 5">
    <name type="scientific">Corticicoccus populi</name>
    <dbReference type="NCBI Taxonomy" id="1812821"/>
    <lineage>
        <taxon>Bacteria</taxon>
        <taxon>Bacillati</taxon>
        <taxon>Bacillota</taxon>
        <taxon>Bacilli</taxon>
        <taxon>Bacillales</taxon>
        <taxon>Staphylococcaceae</taxon>
        <taxon>Corticicoccus</taxon>
    </lineage>
</organism>
<dbReference type="PANTHER" id="PTHR11358:SF26">
    <property type="entry name" value="GUANIDINO ACID HYDROLASE, MITOCHONDRIAL"/>
    <property type="match status" value="1"/>
</dbReference>
<keyword evidence="2" id="KW-0479">Metal-binding</keyword>
<dbReference type="InterPro" id="IPR006035">
    <property type="entry name" value="Ureohydrolase"/>
</dbReference>
<evidence type="ECO:0000256" key="2">
    <source>
        <dbReference type="ARBA" id="ARBA00022723"/>
    </source>
</evidence>
<dbReference type="Pfam" id="PF00491">
    <property type="entry name" value="Arginase"/>
    <property type="match status" value="1"/>
</dbReference>
<evidence type="ECO:0000256" key="1">
    <source>
        <dbReference type="ARBA" id="ARBA00009227"/>
    </source>
</evidence>
<dbReference type="EC" id="3.5.3.11" evidence="4"/>
<evidence type="ECO:0000313" key="4">
    <source>
        <dbReference type="EMBL" id="MFD2831251.1"/>
    </source>
</evidence>
<dbReference type="EMBL" id="JBHUOQ010000004">
    <property type="protein sequence ID" value="MFD2831251.1"/>
    <property type="molecule type" value="Genomic_DNA"/>
</dbReference>
<evidence type="ECO:0000313" key="5">
    <source>
        <dbReference type="Proteomes" id="UP001597519"/>
    </source>
</evidence>
<dbReference type="Proteomes" id="UP001597519">
    <property type="component" value="Unassembled WGS sequence"/>
</dbReference>
<proteinExistence type="inferred from homology"/>
<accession>A0ABW5X120</accession>
<name>A0ABW5X120_9STAP</name>
<comment type="caution">
    <text evidence="4">The sequence shown here is derived from an EMBL/GenBank/DDBJ whole genome shotgun (WGS) entry which is preliminary data.</text>
</comment>
<sequence length="306" mass="33199">MTLPITGIATFGRYPLCDDLDNIQAEVGILGAPSDIGVGFLSGTRLGPRRIREASTQYGRGEVGFYDPERDETYLAGKNNIVDCGDAPLVQGDLKATLSNIENCVRKIAASDTLPVVLGGDHSISIPVAQALDKYENLTVIQIDAHLDWTDSRDGQKYGNGSPLRRMSEMSHIGDIVQIGLRGMGSSRKEDYEDARDYGCQLISAQEAKTMDVDTLMDRIPDFENCFVTIDIDGLDISIAPGTGSPSPGGLSFEWLIEFLEGISKKGNVAGFDLVEVAPQYDPTDTTTRTASLVILNFIAFILKNR</sequence>
<dbReference type="RefSeq" id="WP_377775283.1">
    <property type="nucleotide sequence ID" value="NZ_JBHUOQ010000004.1"/>
</dbReference>
<dbReference type="NCBIfam" id="TIGR01230">
    <property type="entry name" value="agmatinase"/>
    <property type="match status" value="1"/>
</dbReference>
<keyword evidence="3 4" id="KW-0378">Hydrolase</keyword>
<comment type="similarity">
    <text evidence="1">Belongs to the arginase family. Agmatinase subfamily.</text>
</comment>
<gene>
    <name evidence="4" type="primary">speB</name>
    <name evidence="4" type="ORF">ACFSX4_12320</name>
</gene>
<dbReference type="InterPro" id="IPR005925">
    <property type="entry name" value="Agmatinase-rel"/>
</dbReference>
<evidence type="ECO:0000256" key="3">
    <source>
        <dbReference type="ARBA" id="ARBA00022801"/>
    </source>
</evidence>
<dbReference type="PROSITE" id="PS51409">
    <property type="entry name" value="ARGINASE_2"/>
    <property type="match status" value="1"/>
</dbReference>
<dbReference type="PIRSF" id="PIRSF036979">
    <property type="entry name" value="Arginase"/>
    <property type="match status" value="1"/>
</dbReference>
<dbReference type="GO" id="GO:0008783">
    <property type="term" value="F:agmatinase activity"/>
    <property type="evidence" value="ECO:0007669"/>
    <property type="project" value="UniProtKB-EC"/>
</dbReference>
<keyword evidence="5" id="KW-1185">Reference proteome</keyword>